<reference evidence="1 2" key="1">
    <citation type="submission" date="2016-08" db="EMBL/GenBank/DDBJ databases">
        <authorList>
            <person name="Seilhamer J.J."/>
        </authorList>
    </citation>
    <scope>NUCLEOTIDE SEQUENCE [LARGE SCALE GENOMIC DNA]</scope>
    <source>
        <strain evidence="1 2">IEBC_T61001</strain>
    </source>
</reference>
<dbReference type="Proteomes" id="UP000195991">
    <property type="component" value="Unassembled WGS sequence"/>
</dbReference>
<organism evidence="1 2">
    <name type="scientific">Bacillus thuringiensis</name>
    <dbReference type="NCBI Taxonomy" id="1428"/>
    <lineage>
        <taxon>Bacteria</taxon>
        <taxon>Bacillati</taxon>
        <taxon>Bacillota</taxon>
        <taxon>Bacilli</taxon>
        <taxon>Bacillales</taxon>
        <taxon>Bacillaceae</taxon>
        <taxon>Bacillus</taxon>
        <taxon>Bacillus cereus group</taxon>
    </lineage>
</organism>
<name>A0A1C4CJ58_BACTU</name>
<sequence>MLNDIMDSLGQKFKELYINNIGLYSDLYDNTYKELIETVELEGINNFDWVLGDW</sequence>
<evidence type="ECO:0000313" key="2">
    <source>
        <dbReference type="Proteomes" id="UP000195991"/>
    </source>
</evidence>
<gene>
    <name evidence="1" type="ORF">BTT61001_01834</name>
</gene>
<accession>A0A1C4CJ58</accession>
<evidence type="ECO:0000313" key="1">
    <source>
        <dbReference type="EMBL" id="SCC19066.1"/>
    </source>
</evidence>
<dbReference type="EMBL" id="FMBI01000027">
    <property type="protein sequence ID" value="SCC19066.1"/>
    <property type="molecule type" value="Genomic_DNA"/>
</dbReference>
<dbReference type="AlphaFoldDB" id="A0A1C4CJ58"/>
<proteinExistence type="predicted"/>
<protein>
    <submittedName>
        <fullName evidence="1">Uncharacterized protein</fullName>
    </submittedName>
</protein>